<sequence>MGFPDSVSPFPRVRVESFSLTREIPESGTGCLLLDLRETGLFDSDARDDLRGRNGKDTEVFQYVLSSPTAYAVLERTCDQVQALITCNTRWQLPVRILIGDERGRTRSVVIADMLTDILNARGITAECLHHHLGASS</sequence>
<dbReference type="Pfam" id="PF22740">
    <property type="entry name" value="PapZ_C"/>
    <property type="match status" value="1"/>
</dbReference>
<dbReference type="PANTHER" id="PTHR30448:SF0">
    <property type="entry name" value="RNASE ADAPTER PROTEIN RAPZ"/>
    <property type="match status" value="1"/>
</dbReference>
<evidence type="ECO:0000313" key="3">
    <source>
        <dbReference type="Proteomes" id="UP000318052"/>
    </source>
</evidence>
<dbReference type="InterPro" id="IPR005337">
    <property type="entry name" value="RapZ-like"/>
</dbReference>
<organism evidence="2 3">
    <name type="scientific">Streptomyces albidoflavus</name>
    <dbReference type="NCBI Taxonomy" id="1886"/>
    <lineage>
        <taxon>Bacteria</taxon>
        <taxon>Bacillati</taxon>
        <taxon>Actinomycetota</taxon>
        <taxon>Actinomycetes</taxon>
        <taxon>Kitasatosporales</taxon>
        <taxon>Streptomycetaceae</taxon>
        <taxon>Streptomyces</taxon>
        <taxon>Streptomyces albidoflavus group</taxon>
    </lineage>
</organism>
<evidence type="ECO:0000259" key="1">
    <source>
        <dbReference type="Pfam" id="PF22740"/>
    </source>
</evidence>
<dbReference type="PANTHER" id="PTHR30448">
    <property type="entry name" value="RNASE ADAPTER PROTEIN RAPZ"/>
    <property type="match status" value="1"/>
</dbReference>
<feature type="domain" description="RapZ C-terminal" evidence="1">
    <location>
        <begin position="12"/>
        <end position="133"/>
    </location>
</feature>
<protein>
    <recommendedName>
        <fullName evidence="1">RapZ C-terminal domain-containing protein</fullName>
    </recommendedName>
</protein>
<evidence type="ECO:0000313" key="2">
    <source>
        <dbReference type="EMBL" id="TWV28060.1"/>
    </source>
</evidence>
<keyword evidence="3" id="KW-1185">Reference proteome</keyword>
<dbReference type="InterPro" id="IPR053931">
    <property type="entry name" value="RapZ_C"/>
</dbReference>
<dbReference type="EMBL" id="VOGX01000010">
    <property type="protein sequence ID" value="TWV28060.1"/>
    <property type="molecule type" value="Genomic_DNA"/>
</dbReference>
<comment type="caution">
    <text evidence="2">The sequence shown here is derived from an EMBL/GenBank/DDBJ whole genome shotgun (WGS) entry which is preliminary data.</text>
</comment>
<accession>A0ABY3H5P9</accession>
<proteinExistence type="predicted"/>
<dbReference type="RefSeq" id="WP_037845851.1">
    <property type="nucleotide sequence ID" value="NZ_JBEOSX010000003.1"/>
</dbReference>
<gene>
    <name evidence="2" type="ORF">FRZ02_02270</name>
</gene>
<reference evidence="3" key="1">
    <citation type="journal article" date="2019" name="Microbiol. Resour. Announc.">
        <title>Draft Genomic Sequences of Streptomyces misionensis and Streptomyces albidoflavus, bacteria applied for phytopathogen biocontrol.</title>
        <authorList>
            <person name="Pylro V."/>
            <person name="Dias A."/>
            <person name="Andreote F."/>
            <person name="Varani A."/>
            <person name="Andreote C."/>
            <person name="Bernardo E."/>
            <person name="Martins T."/>
        </authorList>
    </citation>
    <scope>NUCLEOTIDE SEQUENCE [LARGE SCALE GENOMIC DNA]</scope>
    <source>
        <strain evidence="3">77</strain>
    </source>
</reference>
<name>A0ABY3H5P9_9ACTN</name>
<dbReference type="Proteomes" id="UP000318052">
    <property type="component" value="Unassembled WGS sequence"/>
</dbReference>